<comment type="subcellular location">
    <subcellularLocation>
        <location evidence="1">Endomembrane system</location>
        <topology evidence="1">Multi-pass membrane protein</topology>
    </subcellularLocation>
</comment>
<dbReference type="Proteomes" id="UP001595528">
    <property type="component" value="Unassembled WGS sequence"/>
</dbReference>
<comment type="caution">
    <text evidence="8">The sequence shown here is derived from an EMBL/GenBank/DDBJ whole genome shotgun (WGS) entry which is preliminary data.</text>
</comment>
<feature type="transmembrane region" description="Helical" evidence="6">
    <location>
        <begin position="264"/>
        <end position="289"/>
    </location>
</feature>
<dbReference type="Gene3D" id="1.20.1250.20">
    <property type="entry name" value="MFS general substrate transporter like domains"/>
    <property type="match status" value="2"/>
</dbReference>
<protein>
    <submittedName>
        <fullName evidence="8">MFS transporter</fullName>
    </submittedName>
</protein>
<dbReference type="InterPro" id="IPR024671">
    <property type="entry name" value="Atg22-like"/>
</dbReference>
<feature type="transmembrane region" description="Helical" evidence="6">
    <location>
        <begin position="158"/>
        <end position="180"/>
    </location>
</feature>
<feature type="transmembrane region" description="Helical" evidence="6">
    <location>
        <begin position="95"/>
        <end position="114"/>
    </location>
</feature>
<feature type="transmembrane region" description="Helical" evidence="6">
    <location>
        <begin position="120"/>
        <end position="146"/>
    </location>
</feature>
<evidence type="ECO:0000259" key="7">
    <source>
        <dbReference type="PROSITE" id="PS50850"/>
    </source>
</evidence>
<evidence type="ECO:0000256" key="4">
    <source>
        <dbReference type="ARBA" id="ARBA00022989"/>
    </source>
</evidence>
<evidence type="ECO:0000256" key="6">
    <source>
        <dbReference type="SAM" id="Phobius"/>
    </source>
</evidence>
<feature type="transmembrane region" description="Helical" evidence="6">
    <location>
        <begin position="301"/>
        <end position="320"/>
    </location>
</feature>
<dbReference type="InterPro" id="IPR036259">
    <property type="entry name" value="MFS_trans_sf"/>
</dbReference>
<feature type="transmembrane region" description="Helical" evidence="6">
    <location>
        <begin position="209"/>
        <end position="228"/>
    </location>
</feature>
<dbReference type="PANTHER" id="PTHR23519">
    <property type="entry name" value="AUTOPHAGY-RELATED PROTEIN 22"/>
    <property type="match status" value="1"/>
</dbReference>
<evidence type="ECO:0000256" key="3">
    <source>
        <dbReference type="ARBA" id="ARBA00022692"/>
    </source>
</evidence>
<evidence type="ECO:0000256" key="2">
    <source>
        <dbReference type="ARBA" id="ARBA00022448"/>
    </source>
</evidence>
<keyword evidence="2" id="KW-0813">Transport</keyword>
<organism evidence="8 9">
    <name type="scientific">Marinibaculum pumilum</name>
    <dbReference type="NCBI Taxonomy" id="1766165"/>
    <lineage>
        <taxon>Bacteria</taxon>
        <taxon>Pseudomonadati</taxon>
        <taxon>Pseudomonadota</taxon>
        <taxon>Alphaproteobacteria</taxon>
        <taxon>Rhodospirillales</taxon>
        <taxon>Rhodospirillaceae</taxon>
        <taxon>Marinibaculum</taxon>
    </lineage>
</organism>
<evidence type="ECO:0000256" key="5">
    <source>
        <dbReference type="ARBA" id="ARBA00023136"/>
    </source>
</evidence>
<gene>
    <name evidence="8" type="ORF">ACFOGJ_08385</name>
</gene>
<accession>A0ABV7KY20</accession>
<dbReference type="InterPro" id="IPR020846">
    <property type="entry name" value="MFS_dom"/>
</dbReference>
<dbReference type="SUPFAM" id="SSF103473">
    <property type="entry name" value="MFS general substrate transporter"/>
    <property type="match status" value="1"/>
</dbReference>
<dbReference type="Pfam" id="PF11700">
    <property type="entry name" value="ATG22"/>
    <property type="match status" value="1"/>
</dbReference>
<name>A0ABV7KY20_9PROT</name>
<keyword evidence="3 6" id="KW-0812">Transmembrane</keyword>
<feature type="transmembrane region" description="Helical" evidence="6">
    <location>
        <begin position="375"/>
        <end position="398"/>
    </location>
</feature>
<dbReference type="PROSITE" id="PS50850">
    <property type="entry name" value="MFS"/>
    <property type="match status" value="1"/>
</dbReference>
<dbReference type="PANTHER" id="PTHR23519:SF1">
    <property type="entry name" value="AUTOPHAGY-RELATED PROTEIN 22"/>
    <property type="match status" value="1"/>
</dbReference>
<evidence type="ECO:0000313" key="8">
    <source>
        <dbReference type="EMBL" id="MFC3227242.1"/>
    </source>
</evidence>
<sequence>MIAEAVAAGPGRLPQGMASRRAQLSWGLFDWANQPVFTVITTFIFAPYFTGVMAADATEGQALWGYVQAFAGLVVALASPVLGAMADRSGPRKPYILVFQALTIVGLVALWWAVPGSPGALWLTIVALTVLTIGAELSIVFNNALLPTLVPPERLGRLSGLGWGLGYVGGLIALFAVLIVSRPEMAGISVPEGEALFGLSQASHAVERLTGPASALWLVLFVLPMFLFTPDVPRAGRGGLRAAAEGLGQLRRTLEKLRGYRNEALFLAAFFIYNNGVSAVIAFGGVYFAATFGWGTTQLGIFGIIVTIFAAIGCFAGGWLDDRIGSKGTVAIALLGMAAATVGILSLTATAVLFFVDTPPVTAGGPLFGSLQEQIGLLFAILIGICLGPAQSASRSMIGRLAPPQMFGEFYGLFALSGRASAILAPLLIGLVTQISDSRRLGIAVVLVFLFVGIGLLLGVRERRGPGPAT</sequence>
<feature type="domain" description="Major facilitator superfamily (MFS) profile" evidence="7">
    <location>
        <begin position="262"/>
        <end position="470"/>
    </location>
</feature>
<dbReference type="InterPro" id="IPR050495">
    <property type="entry name" value="ATG22/LtaA_families"/>
</dbReference>
<proteinExistence type="predicted"/>
<dbReference type="EMBL" id="JBHRTR010000020">
    <property type="protein sequence ID" value="MFC3227242.1"/>
    <property type="molecule type" value="Genomic_DNA"/>
</dbReference>
<feature type="transmembrane region" description="Helical" evidence="6">
    <location>
        <begin position="62"/>
        <end position="83"/>
    </location>
</feature>
<dbReference type="RefSeq" id="WP_379899404.1">
    <property type="nucleotide sequence ID" value="NZ_JBHRTR010000020.1"/>
</dbReference>
<feature type="transmembrane region" description="Helical" evidence="6">
    <location>
        <begin position="441"/>
        <end position="460"/>
    </location>
</feature>
<feature type="transmembrane region" description="Helical" evidence="6">
    <location>
        <begin position="410"/>
        <end position="435"/>
    </location>
</feature>
<evidence type="ECO:0000313" key="9">
    <source>
        <dbReference type="Proteomes" id="UP001595528"/>
    </source>
</evidence>
<evidence type="ECO:0000256" key="1">
    <source>
        <dbReference type="ARBA" id="ARBA00004127"/>
    </source>
</evidence>
<feature type="transmembrane region" description="Helical" evidence="6">
    <location>
        <begin position="28"/>
        <end position="50"/>
    </location>
</feature>
<keyword evidence="5 6" id="KW-0472">Membrane</keyword>
<keyword evidence="4 6" id="KW-1133">Transmembrane helix</keyword>
<keyword evidence="9" id="KW-1185">Reference proteome</keyword>
<reference evidence="9" key="1">
    <citation type="journal article" date="2019" name="Int. J. Syst. Evol. Microbiol.">
        <title>The Global Catalogue of Microorganisms (GCM) 10K type strain sequencing project: providing services to taxonomists for standard genome sequencing and annotation.</title>
        <authorList>
            <consortium name="The Broad Institute Genomics Platform"/>
            <consortium name="The Broad Institute Genome Sequencing Center for Infectious Disease"/>
            <person name="Wu L."/>
            <person name="Ma J."/>
        </authorList>
    </citation>
    <scope>NUCLEOTIDE SEQUENCE [LARGE SCALE GENOMIC DNA]</scope>
    <source>
        <strain evidence="9">KCTC 42964</strain>
    </source>
</reference>
<feature type="transmembrane region" description="Helical" evidence="6">
    <location>
        <begin position="332"/>
        <end position="355"/>
    </location>
</feature>